<comment type="caution">
    <text evidence="1">The sequence shown here is derived from an EMBL/GenBank/DDBJ whole genome shotgun (WGS) entry which is preliminary data.</text>
</comment>
<proteinExistence type="predicted"/>
<keyword evidence="2" id="KW-1185">Reference proteome</keyword>
<reference evidence="1" key="1">
    <citation type="journal article" date="2020" name="Stud. Mycol.">
        <title>101 Dothideomycetes genomes: a test case for predicting lifestyles and emergence of pathogens.</title>
        <authorList>
            <person name="Haridas S."/>
            <person name="Albert R."/>
            <person name="Binder M."/>
            <person name="Bloem J."/>
            <person name="Labutti K."/>
            <person name="Salamov A."/>
            <person name="Andreopoulos B."/>
            <person name="Baker S."/>
            <person name="Barry K."/>
            <person name="Bills G."/>
            <person name="Bluhm B."/>
            <person name="Cannon C."/>
            <person name="Castanera R."/>
            <person name="Culley D."/>
            <person name="Daum C."/>
            <person name="Ezra D."/>
            <person name="Gonzalez J."/>
            <person name="Henrissat B."/>
            <person name="Kuo A."/>
            <person name="Liang C."/>
            <person name="Lipzen A."/>
            <person name="Lutzoni F."/>
            <person name="Magnuson J."/>
            <person name="Mondo S."/>
            <person name="Nolan M."/>
            <person name="Ohm R."/>
            <person name="Pangilinan J."/>
            <person name="Park H.-J."/>
            <person name="Ramirez L."/>
            <person name="Alfaro M."/>
            <person name="Sun H."/>
            <person name="Tritt A."/>
            <person name="Yoshinaga Y."/>
            <person name="Zwiers L.-H."/>
            <person name="Turgeon B."/>
            <person name="Goodwin S."/>
            <person name="Spatafora J."/>
            <person name="Crous P."/>
            <person name="Grigoriev I."/>
        </authorList>
    </citation>
    <scope>NUCLEOTIDE SEQUENCE</scope>
    <source>
        <strain evidence="1">ATCC 200398</strain>
    </source>
</reference>
<dbReference type="EMBL" id="MU003494">
    <property type="protein sequence ID" value="KAF2476380.1"/>
    <property type="molecule type" value="Genomic_DNA"/>
</dbReference>
<accession>A0ACB6RCC9</accession>
<evidence type="ECO:0000313" key="2">
    <source>
        <dbReference type="Proteomes" id="UP000799755"/>
    </source>
</evidence>
<gene>
    <name evidence="1" type="ORF">BDR25DRAFT_375299</name>
</gene>
<dbReference type="Proteomes" id="UP000799755">
    <property type="component" value="Unassembled WGS sequence"/>
</dbReference>
<evidence type="ECO:0000313" key="1">
    <source>
        <dbReference type="EMBL" id="KAF2476380.1"/>
    </source>
</evidence>
<name>A0ACB6RCC9_9PLEO</name>
<organism evidence="1 2">
    <name type="scientific">Lindgomyces ingoldianus</name>
    <dbReference type="NCBI Taxonomy" id="673940"/>
    <lineage>
        <taxon>Eukaryota</taxon>
        <taxon>Fungi</taxon>
        <taxon>Dikarya</taxon>
        <taxon>Ascomycota</taxon>
        <taxon>Pezizomycotina</taxon>
        <taxon>Dothideomycetes</taxon>
        <taxon>Pleosporomycetidae</taxon>
        <taxon>Pleosporales</taxon>
        <taxon>Lindgomycetaceae</taxon>
        <taxon>Lindgomyces</taxon>
    </lineage>
</organism>
<protein>
    <submittedName>
        <fullName evidence="1">Short-chain dehydrogenase/reductase-like protein SDR</fullName>
    </submittedName>
</protein>
<sequence length="310" mass="33360">MAPYSLPPDAVWFITGCSTGIGNELVSYLTTNTSSRVVATARNPSSLSSLPTTPNTLKLALDVTSESSIRAALTATLQKWSRIDVLVNNAGYGLLADTEGVPMSQAHSIMETNFFGAALLTQLTLPIFRDNNPTSGQQGGVVLQVTSMGGRLAFPGNAFYHASKFALEGFTEAVSKEMPEEWNIHFCCIEPGGVKTNYISTSTAQGGEVPHPAYTDPKLPTNQIRVYKSSPEATRNWAEAGDVVRAMYEIVRNGAGSEGEIPLRLPLGSDSWGMQKLGLEKGLRDLEDVKGVSLKTSGKEQLESIRFLKV</sequence>